<evidence type="ECO:0000313" key="12">
    <source>
        <dbReference type="EMBL" id="KAL2277410.1"/>
    </source>
</evidence>
<evidence type="ECO:0000256" key="7">
    <source>
        <dbReference type="ARBA" id="ARBA00023235"/>
    </source>
</evidence>
<evidence type="ECO:0000256" key="5">
    <source>
        <dbReference type="ARBA" id="ARBA00022490"/>
    </source>
</evidence>
<keyword evidence="6 10" id="KW-0697">Rotamase</keyword>
<sequence length="486" mass="52860">MMEPPKQATGRQTANLPQLEILSPSVPHSFSAPSKCINDGPDVARFLTSKGYRDIGVFVMQLNRALCPRKSPSGPSKTFPLVGGNRQDTAAVRKLRDLLDRTAKFIDDAPPDPGPRRFGNISFRKWYELLEDNLDSLLREYVDADILNFGASEDSTAQRSGASGEDSQTAGAVDELRAYFLGSFGSPQRLDYGTGHELSFLAFLGCLWKLGAFKDGVQAGEIERSIVLGVFEPYLNVVRRLILTYNLEPAGSHGVWGLDDHAFMPYIFGSAQYTRPITEEETMPLEGSVERAPKPGDILKPEAVERLRETNMYFSAVGFINDVKKGPFWEHSPILYDVSGIKDGWGKINKGMIKMFNAEVLSKFPVVQHFPFGSLFSWEIDPEASAPQQSVHMATQPTNTAAPWQSAGTAAPWAQATRMPGPPGPGIPYSRVPGAAAGARGVNEPPQTARPQDVGPTMLPPGPPRPNGPPGTAGNQISVTKAPWAK</sequence>
<accession>A0ABR4E4R7</accession>
<dbReference type="InterPro" id="IPR037218">
    <property type="entry name" value="PTPA_sf"/>
</dbReference>
<evidence type="ECO:0000256" key="10">
    <source>
        <dbReference type="RuleBase" id="RU361210"/>
    </source>
</evidence>
<keyword evidence="5 10" id="KW-0963">Cytoplasm</keyword>
<comment type="caution">
    <text evidence="12">The sequence shown here is derived from an EMBL/GenBank/DDBJ whole genome shotgun (WGS) entry which is preliminary data.</text>
</comment>
<dbReference type="EMBL" id="JBAWTH010000100">
    <property type="protein sequence ID" value="KAL2277410.1"/>
    <property type="molecule type" value="Genomic_DNA"/>
</dbReference>
<evidence type="ECO:0000313" key="13">
    <source>
        <dbReference type="Proteomes" id="UP001600888"/>
    </source>
</evidence>
<evidence type="ECO:0000256" key="6">
    <source>
        <dbReference type="ARBA" id="ARBA00023110"/>
    </source>
</evidence>
<evidence type="ECO:0000256" key="1">
    <source>
        <dbReference type="ARBA" id="ARBA00000971"/>
    </source>
</evidence>
<dbReference type="Proteomes" id="UP001600888">
    <property type="component" value="Unassembled WGS sequence"/>
</dbReference>
<dbReference type="InterPro" id="IPR043170">
    <property type="entry name" value="PTPA_C_lid"/>
</dbReference>
<reference evidence="12 13" key="1">
    <citation type="submission" date="2024-03" db="EMBL/GenBank/DDBJ databases">
        <title>A high-quality draft genome sequence of Diaporthe vaccinii, a causative agent of upright dieback and viscid rot disease in cranberry plants.</title>
        <authorList>
            <person name="Sarrasin M."/>
            <person name="Lang B.F."/>
            <person name="Burger G."/>
        </authorList>
    </citation>
    <scope>NUCLEOTIDE SEQUENCE [LARGE SCALE GENOMIC DNA]</scope>
    <source>
        <strain evidence="12 13">IS7</strain>
    </source>
</reference>
<proteinExistence type="inferred from homology"/>
<evidence type="ECO:0000256" key="11">
    <source>
        <dbReference type="SAM" id="MobiDB-lite"/>
    </source>
</evidence>
<name>A0ABR4E4R7_9PEZI</name>
<comment type="similarity">
    <text evidence="4 10">Belongs to the PTPA-type PPIase family.</text>
</comment>
<dbReference type="Gene3D" id="1.20.120.1150">
    <property type="match status" value="1"/>
</dbReference>
<keyword evidence="7 10" id="KW-0413">Isomerase</keyword>
<keyword evidence="8" id="KW-0539">Nucleus</keyword>
<dbReference type="Pfam" id="PF03095">
    <property type="entry name" value="PTPA"/>
    <property type="match status" value="1"/>
</dbReference>
<feature type="compositionally biased region" description="Polar residues" evidence="11">
    <location>
        <begin position="387"/>
        <end position="408"/>
    </location>
</feature>
<comment type="function">
    <text evidence="9">PPIases accelerate the folding of proteins. It catalyzes the cis-trans isomerization of proline imidic peptide bonds in oligopeptides. Acts as a regulatory subunit for PP2A-like phosphatases modulating their activity or substrate specificity, probably by inducing a conformational change in the catalytic subunit, a direct target of the PPIase. Can reactivate inactive phosphatase PP2A-phosphatase methylesterase complexes (PP2Ai) in presence of ATP and Mg(2+) by dissociating the inactive form from the complex.</text>
</comment>
<dbReference type="PANTHER" id="PTHR10012">
    <property type="entry name" value="SERINE/THREONINE-PROTEIN PHOSPHATASE 2A REGULATORY SUBUNIT B"/>
    <property type="match status" value="1"/>
</dbReference>
<organism evidence="12 13">
    <name type="scientific">Diaporthe vaccinii</name>
    <dbReference type="NCBI Taxonomy" id="105482"/>
    <lineage>
        <taxon>Eukaryota</taxon>
        <taxon>Fungi</taxon>
        <taxon>Dikarya</taxon>
        <taxon>Ascomycota</taxon>
        <taxon>Pezizomycotina</taxon>
        <taxon>Sordariomycetes</taxon>
        <taxon>Sordariomycetidae</taxon>
        <taxon>Diaporthales</taxon>
        <taxon>Diaporthaceae</taxon>
        <taxon>Diaporthe</taxon>
        <taxon>Diaporthe eres species complex</taxon>
    </lineage>
</organism>
<evidence type="ECO:0000256" key="3">
    <source>
        <dbReference type="ARBA" id="ARBA00004496"/>
    </source>
</evidence>
<keyword evidence="13" id="KW-1185">Reference proteome</keyword>
<comment type="catalytic activity">
    <reaction evidence="1 10">
        <text>[protein]-peptidylproline (omega=180) = [protein]-peptidylproline (omega=0)</text>
        <dbReference type="Rhea" id="RHEA:16237"/>
        <dbReference type="Rhea" id="RHEA-COMP:10747"/>
        <dbReference type="Rhea" id="RHEA-COMP:10748"/>
        <dbReference type="ChEBI" id="CHEBI:83833"/>
        <dbReference type="ChEBI" id="CHEBI:83834"/>
        <dbReference type="EC" id="5.2.1.8"/>
    </reaction>
</comment>
<protein>
    <recommendedName>
        <fullName evidence="10">Serine/threonine-protein phosphatase 2A activator</fullName>
        <ecNumber evidence="10">5.2.1.8</ecNumber>
    </recommendedName>
    <alternativeName>
        <fullName evidence="10">Phosphotyrosyl phosphatase activator</fullName>
    </alternativeName>
</protein>
<gene>
    <name evidence="12" type="ORF">FJTKL_00002</name>
</gene>
<evidence type="ECO:0000256" key="8">
    <source>
        <dbReference type="ARBA" id="ARBA00023242"/>
    </source>
</evidence>
<dbReference type="InterPro" id="IPR004327">
    <property type="entry name" value="Phstyr_phstse_ac"/>
</dbReference>
<dbReference type="CDD" id="cd04087">
    <property type="entry name" value="PTPA"/>
    <property type="match status" value="1"/>
</dbReference>
<dbReference type="EC" id="5.2.1.8" evidence="10"/>
<feature type="compositionally biased region" description="Pro residues" evidence="11">
    <location>
        <begin position="458"/>
        <end position="469"/>
    </location>
</feature>
<evidence type="ECO:0000256" key="9">
    <source>
        <dbReference type="ARBA" id="ARBA00025287"/>
    </source>
</evidence>
<evidence type="ECO:0000256" key="2">
    <source>
        <dbReference type="ARBA" id="ARBA00004123"/>
    </source>
</evidence>
<comment type="subcellular location">
    <subcellularLocation>
        <location evidence="3 10">Cytoplasm</location>
    </subcellularLocation>
    <subcellularLocation>
        <location evidence="2">Nucleus</location>
    </subcellularLocation>
</comment>
<dbReference type="PANTHER" id="PTHR10012:SF3">
    <property type="entry name" value="SERINE_THREONINE-PROTEIN PHOSPHATASE 2A ACTIVATOR 1"/>
    <property type="match status" value="1"/>
</dbReference>
<dbReference type="SUPFAM" id="SSF140984">
    <property type="entry name" value="PTPA-like"/>
    <property type="match status" value="1"/>
</dbReference>
<evidence type="ECO:0000256" key="4">
    <source>
        <dbReference type="ARBA" id="ARBA00011019"/>
    </source>
</evidence>
<feature type="region of interest" description="Disordered" evidence="11">
    <location>
        <begin position="387"/>
        <end position="486"/>
    </location>
</feature>